<dbReference type="OrthoDB" id="7306533at2"/>
<reference evidence="2 3" key="1">
    <citation type="submission" date="2016-11" db="EMBL/GenBank/DDBJ databases">
        <authorList>
            <person name="Jaros S."/>
            <person name="Januszkiewicz K."/>
            <person name="Wedrychowicz H."/>
        </authorList>
    </citation>
    <scope>NUCLEOTIDE SEQUENCE [LARGE SCALE GENOMIC DNA]</scope>
    <source>
        <strain evidence="2 3">DSM 22153</strain>
    </source>
</reference>
<keyword evidence="3" id="KW-1185">Reference proteome</keyword>
<protein>
    <submittedName>
        <fullName evidence="2">Uncharacterized protein</fullName>
    </submittedName>
</protein>
<evidence type="ECO:0000313" key="2">
    <source>
        <dbReference type="EMBL" id="SHM37825.1"/>
    </source>
</evidence>
<gene>
    <name evidence="2" type="ORF">SAMN05444272_2484</name>
</gene>
<accession>A0A1M7IAW4</accession>
<dbReference type="EMBL" id="FRBW01000002">
    <property type="protein sequence ID" value="SHM37825.1"/>
    <property type="molecule type" value="Genomic_DNA"/>
</dbReference>
<name>A0A1M7IAW4_9HYPH</name>
<evidence type="ECO:0000313" key="3">
    <source>
        <dbReference type="Proteomes" id="UP000186002"/>
    </source>
</evidence>
<feature type="region of interest" description="Disordered" evidence="1">
    <location>
        <begin position="106"/>
        <end position="126"/>
    </location>
</feature>
<dbReference type="Proteomes" id="UP000186002">
    <property type="component" value="Unassembled WGS sequence"/>
</dbReference>
<evidence type="ECO:0000256" key="1">
    <source>
        <dbReference type="SAM" id="MobiDB-lite"/>
    </source>
</evidence>
<dbReference type="STRING" id="735517.SAMN05444272_2484"/>
<proteinExistence type="predicted"/>
<dbReference type="RefSeq" id="WP_073013457.1">
    <property type="nucleotide sequence ID" value="NZ_FRBW01000002.1"/>
</dbReference>
<sequence length="126" mass="13769">MTAHKAGMSLEIFEDHLDRFGGTVGSWPERIRQHAETLLSTSEEARELLAEVNTMETYITRAAPLRAPAGLADRIANRAFQQRQQNELHPTHPAYGLAEQISESFSSANSTSADTATTGSKTDIIA</sequence>
<dbReference type="AlphaFoldDB" id="A0A1M7IAW4"/>
<organism evidence="2 3">
    <name type="scientific">Roseibium suaedae</name>
    <dbReference type="NCBI Taxonomy" id="735517"/>
    <lineage>
        <taxon>Bacteria</taxon>
        <taxon>Pseudomonadati</taxon>
        <taxon>Pseudomonadota</taxon>
        <taxon>Alphaproteobacteria</taxon>
        <taxon>Hyphomicrobiales</taxon>
        <taxon>Stappiaceae</taxon>
        <taxon>Roseibium</taxon>
    </lineage>
</organism>